<dbReference type="STRING" id="27342.A0A0H2R6F1"/>
<dbReference type="OrthoDB" id="3200752at2759"/>
<comment type="cofactor">
    <cofactor evidence="1">
        <name>Fe(2+)</name>
        <dbReference type="ChEBI" id="CHEBI:29033"/>
    </cofactor>
</comment>
<evidence type="ECO:0000256" key="2">
    <source>
        <dbReference type="ARBA" id="ARBA00022723"/>
    </source>
</evidence>
<evidence type="ECO:0000313" key="8">
    <source>
        <dbReference type="Proteomes" id="UP000053477"/>
    </source>
</evidence>
<evidence type="ECO:0000256" key="4">
    <source>
        <dbReference type="ARBA" id="ARBA00023002"/>
    </source>
</evidence>
<accession>A0A0H2R6F1</accession>
<keyword evidence="8" id="KW-1185">Reference proteome</keyword>
<gene>
    <name evidence="7" type="ORF">SCHPADRAFT_839812</name>
</gene>
<dbReference type="InterPro" id="IPR024779">
    <property type="entry name" value="2OGFeDO_JBP1/TET_oxygenase_dom"/>
</dbReference>
<protein>
    <recommendedName>
        <fullName evidence="6">2OGFeDO JBP1/TET oxygenase domain-containing protein</fullName>
    </recommendedName>
</protein>
<evidence type="ECO:0000259" key="6">
    <source>
        <dbReference type="Pfam" id="PF12851"/>
    </source>
</evidence>
<keyword evidence="2" id="KW-0479">Metal-binding</keyword>
<dbReference type="GO" id="GO:0051213">
    <property type="term" value="F:dioxygenase activity"/>
    <property type="evidence" value="ECO:0007669"/>
    <property type="project" value="UniProtKB-KW"/>
</dbReference>
<dbReference type="Proteomes" id="UP000053477">
    <property type="component" value="Unassembled WGS sequence"/>
</dbReference>
<evidence type="ECO:0000256" key="3">
    <source>
        <dbReference type="ARBA" id="ARBA00022964"/>
    </source>
</evidence>
<reference evidence="7 8" key="1">
    <citation type="submission" date="2015-04" db="EMBL/GenBank/DDBJ databases">
        <title>Complete genome sequence of Schizopora paradoxa KUC8140, a cosmopolitan wood degrader in East Asia.</title>
        <authorList>
            <consortium name="DOE Joint Genome Institute"/>
            <person name="Min B."/>
            <person name="Park H."/>
            <person name="Jang Y."/>
            <person name="Kim J.-J."/>
            <person name="Kim K.H."/>
            <person name="Pangilinan J."/>
            <person name="Lipzen A."/>
            <person name="Riley R."/>
            <person name="Grigoriev I.V."/>
            <person name="Spatafora J.W."/>
            <person name="Choi I.-G."/>
        </authorList>
    </citation>
    <scope>NUCLEOTIDE SEQUENCE [LARGE SCALE GENOMIC DNA]</scope>
    <source>
        <strain evidence="7 8">KUC8140</strain>
    </source>
</reference>
<sequence>WLKNIAPMESLMNIVLLVISPQQYHCGLKAQQEVLKDGNTALKPKDHFVAQAWPSVFTGISIISNRETPAHRDRGSDFPDYDLLTSLGTHTFSQLEVHDVGRIYSYQPGVVVGICGKLLQHSVSTWSGGERVCYARFVKDKVMKKMECAPRDWVTVDAFQPVPRSK</sequence>
<keyword evidence="5" id="KW-0408">Iron</keyword>
<feature type="domain" description="2OGFeDO JBP1/TET oxygenase" evidence="6">
    <location>
        <begin position="4"/>
        <end position="137"/>
    </location>
</feature>
<dbReference type="Pfam" id="PF12851">
    <property type="entry name" value="Tet_JBP"/>
    <property type="match status" value="1"/>
</dbReference>
<proteinExistence type="predicted"/>
<evidence type="ECO:0000256" key="5">
    <source>
        <dbReference type="ARBA" id="ARBA00023004"/>
    </source>
</evidence>
<keyword evidence="3" id="KW-0223">Dioxygenase</keyword>
<dbReference type="InParanoid" id="A0A0H2R6F1"/>
<dbReference type="AlphaFoldDB" id="A0A0H2R6F1"/>
<dbReference type="Gene3D" id="3.60.130.30">
    <property type="match status" value="1"/>
</dbReference>
<dbReference type="GO" id="GO:0046872">
    <property type="term" value="F:metal ion binding"/>
    <property type="evidence" value="ECO:0007669"/>
    <property type="project" value="UniProtKB-KW"/>
</dbReference>
<evidence type="ECO:0000313" key="7">
    <source>
        <dbReference type="EMBL" id="KLO05058.1"/>
    </source>
</evidence>
<keyword evidence="4" id="KW-0560">Oxidoreductase</keyword>
<dbReference type="EMBL" id="KQ086372">
    <property type="protein sequence ID" value="KLO05058.1"/>
    <property type="molecule type" value="Genomic_DNA"/>
</dbReference>
<organism evidence="7 8">
    <name type="scientific">Schizopora paradoxa</name>
    <dbReference type="NCBI Taxonomy" id="27342"/>
    <lineage>
        <taxon>Eukaryota</taxon>
        <taxon>Fungi</taxon>
        <taxon>Dikarya</taxon>
        <taxon>Basidiomycota</taxon>
        <taxon>Agaricomycotina</taxon>
        <taxon>Agaricomycetes</taxon>
        <taxon>Hymenochaetales</taxon>
        <taxon>Schizoporaceae</taxon>
        <taxon>Schizopora</taxon>
    </lineage>
</organism>
<name>A0A0H2R6F1_9AGAM</name>
<evidence type="ECO:0000256" key="1">
    <source>
        <dbReference type="ARBA" id="ARBA00001954"/>
    </source>
</evidence>
<feature type="non-terminal residue" evidence="7">
    <location>
        <position position="1"/>
    </location>
</feature>